<dbReference type="EMBL" id="PNIN01000029">
    <property type="protein sequence ID" value="PMP72024.1"/>
    <property type="molecule type" value="Genomic_DNA"/>
</dbReference>
<evidence type="ECO:0000256" key="6">
    <source>
        <dbReference type="SAM" id="Phobius"/>
    </source>
</evidence>
<dbReference type="CDD" id="cd06580">
    <property type="entry name" value="TM_PBP1_transp_TpRbsC_like"/>
    <property type="match status" value="1"/>
</dbReference>
<comment type="subcellular location">
    <subcellularLocation>
        <location evidence="1">Cell membrane</location>
        <topology evidence="1">Multi-pass membrane protein</topology>
    </subcellularLocation>
</comment>
<dbReference type="AlphaFoldDB" id="A0A2J6WNN4"/>
<sequence length="354" mass="39477">MIRIEKRISNSQNLKSLAKFFSFVIGILISLFFLKFLGIGLIDLIKNIYYDAFGSIYSFTELLIKMVPLLICSIGVSFAFKMKLWNIGSEGQLYIGALASSLIAIYIPLNSHYLMIFLMFLAAFIAGGLWSGLAGFLKVKLNVNEIIVTLLMNYIAILIVDYLVYGPLKDPEGFNFPYSKKFTDIAKLSTFGDTRLHTGIVLAIFLLILYYILMEKSVWGYEVRVIGSNPNAARYAGININKNILIIMILSGGVSALAGFTEVSGVLHRLQHSISPGYGYTAIIIAWLSNQNSIGILFSSLFMALIFLAGDTLQLNYQIPISMVNAFQGILLFTLLTGDFFINHKITMKRRKNA</sequence>
<proteinExistence type="predicted"/>
<evidence type="ECO:0000256" key="2">
    <source>
        <dbReference type="ARBA" id="ARBA00022475"/>
    </source>
</evidence>
<dbReference type="InterPro" id="IPR001851">
    <property type="entry name" value="ABC_transp_permease"/>
</dbReference>
<dbReference type="PANTHER" id="PTHR47089:SF1">
    <property type="entry name" value="GUANOSINE ABC TRANSPORTER PERMEASE PROTEIN NUPP"/>
    <property type="match status" value="1"/>
</dbReference>
<feature type="transmembrane region" description="Helical" evidence="6">
    <location>
        <begin position="146"/>
        <end position="165"/>
    </location>
</feature>
<accession>A0A2J6WNN4</accession>
<evidence type="ECO:0000256" key="4">
    <source>
        <dbReference type="ARBA" id="ARBA00022989"/>
    </source>
</evidence>
<keyword evidence="3 6" id="KW-0812">Transmembrane</keyword>
<feature type="transmembrane region" description="Helical" evidence="6">
    <location>
        <begin position="20"/>
        <end position="42"/>
    </location>
</feature>
<evidence type="ECO:0000313" key="7">
    <source>
        <dbReference type="EMBL" id="PMP72024.1"/>
    </source>
</evidence>
<keyword evidence="2" id="KW-1003">Cell membrane</keyword>
<feature type="transmembrane region" description="Helical" evidence="6">
    <location>
        <begin position="244"/>
        <end position="261"/>
    </location>
</feature>
<keyword evidence="4 6" id="KW-1133">Transmembrane helix</keyword>
<feature type="transmembrane region" description="Helical" evidence="6">
    <location>
        <begin position="62"/>
        <end position="80"/>
    </location>
</feature>
<comment type="caution">
    <text evidence="7">The sequence shown here is derived from an EMBL/GenBank/DDBJ whole genome shotgun (WGS) entry which is preliminary data.</text>
</comment>
<feature type="transmembrane region" description="Helical" evidence="6">
    <location>
        <begin position="321"/>
        <end position="342"/>
    </location>
</feature>
<dbReference type="PANTHER" id="PTHR47089">
    <property type="entry name" value="ABC TRANSPORTER, PERMEASE PROTEIN"/>
    <property type="match status" value="1"/>
</dbReference>
<name>A0A2J6WNN4_9BACT</name>
<dbReference type="RefSeq" id="WP_424605305.1">
    <property type="nucleotide sequence ID" value="NZ_JBNAVA010000003.1"/>
</dbReference>
<feature type="transmembrane region" description="Helical" evidence="6">
    <location>
        <begin position="92"/>
        <end position="109"/>
    </location>
</feature>
<reference evidence="7 8" key="1">
    <citation type="submission" date="2018-01" db="EMBL/GenBank/DDBJ databases">
        <title>Metagenomic assembled genomes from two thermal pools in the Uzon Caldera, Kamchatka, Russia.</title>
        <authorList>
            <person name="Wilkins L."/>
            <person name="Ettinger C."/>
        </authorList>
    </citation>
    <scope>NUCLEOTIDE SEQUENCE [LARGE SCALE GENOMIC DNA]</scope>
    <source>
        <strain evidence="7">ZAV-05</strain>
    </source>
</reference>
<organism evidence="7 8">
    <name type="scientific">Calditerrivibrio nitroreducens</name>
    <dbReference type="NCBI Taxonomy" id="477976"/>
    <lineage>
        <taxon>Bacteria</taxon>
        <taxon>Pseudomonadati</taxon>
        <taxon>Deferribacterota</taxon>
        <taxon>Deferribacteres</taxon>
        <taxon>Deferribacterales</taxon>
        <taxon>Calditerrivibrionaceae</taxon>
    </lineage>
</organism>
<protein>
    <submittedName>
        <fullName evidence="7">ABC transporter permease</fullName>
    </submittedName>
</protein>
<dbReference type="Proteomes" id="UP000242881">
    <property type="component" value="Unassembled WGS sequence"/>
</dbReference>
<keyword evidence="5 6" id="KW-0472">Membrane</keyword>
<dbReference type="Pfam" id="PF02653">
    <property type="entry name" value="BPD_transp_2"/>
    <property type="match status" value="1"/>
</dbReference>
<evidence type="ECO:0000256" key="5">
    <source>
        <dbReference type="ARBA" id="ARBA00023136"/>
    </source>
</evidence>
<evidence type="ECO:0000256" key="1">
    <source>
        <dbReference type="ARBA" id="ARBA00004651"/>
    </source>
</evidence>
<feature type="transmembrane region" description="Helical" evidence="6">
    <location>
        <begin position="296"/>
        <end position="315"/>
    </location>
</feature>
<evidence type="ECO:0000313" key="8">
    <source>
        <dbReference type="Proteomes" id="UP000242881"/>
    </source>
</evidence>
<feature type="transmembrane region" description="Helical" evidence="6">
    <location>
        <begin position="196"/>
        <end position="214"/>
    </location>
</feature>
<feature type="transmembrane region" description="Helical" evidence="6">
    <location>
        <begin position="273"/>
        <end position="289"/>
    </location>
</feature>
<dbReference type="GO" id="GO:0022857">
    <property type="term" value="F:transmembrane transporter activity"/>
    <property type="evidence" value="ECO:0007669"/>
    <property type="project" value="InterPro"/>
</dbReference>
<dbReference type="GO" id="GO:0005886">
    <property type="term" value="C:plasma membrane"/>
    <property type="evidence" value="ECO:0007669"/>
    <property type="project" value="UniProtKB-SubCell"/>
</dbReference>
<gene>
    <name evidence="7" type="ORF">C0187_02590</name>
</gene>
<evidence type="ECO:0000256" key="3">
    <source>
        <dbReference type="ARBA" id="ARBA00022692"/>
    </source>
</evidence>
<feature type="transmembrane region" description="Helical" evidence="6">
    <location>
        <begin position="115"/>
        <end position="137"/>
    </location>
</feature>